<evidence type="ECO:0000259" key="9">
    <source>
        <dbReference type="PROSITE" id="PS01124"/>
    </source>
</evidence>
<dbReference type="InterPro" id="IPR018062">
    <property type="entry name" value="HTH_AraC-typ_CS"/>
</dbReference>
<keyword evidence="4" id="KW-0902">Two-component regulatory system</keyword>
<organism evidence="11 12">
    <name type="scientific">Niallia nealsonii</name>
    <dbReference type="NCBI Taxonomy" id="115979"/>
    <lineage>
        <taxon>Bacteria</taxon>
        <taxon>Bacillati</taxon>
        <taxon>Bacillota</taxon>
        <taxon>Bacilli</taxon>
        <taxon>Bacillales</taxon>
        <taxon>Bacillaceae</taxon>
        <taxon>Niallia</taxon>
    </lineage>
</organism>
<protein>
    <submittedName>
        <fullName evidence="11">DNA-binding response regulator</fullName>
    </submittedName>
</protein>
<dbReference type="GO" id="GO:0043565">
    <property type="term" value="F:sequence-specific DNA binding"/>
    <property type="evidence" value="ECO:0007669"/>
    <property type="project" value="InterPro"/>
</dbReference>
<evidence type="ECO:0000256" key="1">
    <source>
        <dbReference type="ARBA" id="ARBA00004496"/>
    </source>
</evidence>
<evidence type="ECO:0000313" key="12">
    <source>
        <dbReference type="Proteomes" id="UP000233375"/>
    </source>
</evidence>
<evidence type="ECO:0000313" key="11">
    <source>
        <dbReference type="EMBL" id="PKG22778.1"/>
    </source>
</evidence>
<reference evidence="11 12" key="1">
    <citation type="journal article" date="2003" name="Int. J. Syst. Evol. Microbiol.">
        <title>Bacillus nealsonii sp. nov., isolated from a spacecraft-assembly facility, whose spores are gamma-radiation resistant.</title>
        <authorList>
            <person name="Venkateswaran K."/>
            <person name="Kempf M."/>
            <person name="Chen F."/>
            <person name="Satomi M."/>
            <person name="Nicholson W."/>
            <person name="Kern R."/>
        </authorList>
    </citation>
    <scope>NUCLEOTIDE SEQUENCE [LARGE SCALE GENOMIC DNA]</scope>
    <source>
        <strain evidence="11 12">FO-92</strain>
    </source>
</reference>
<dbReference type="InterPro" id="IPR009057">
    <property type="entry name" value="Homeodomain-like_sf"/>
</dbReference>
<dbReference type="InterPro" id="IPR020449">
    <property type="entry name" value="Tscrpt_reg_AraC-type_HTH"/>
</dbReference>
<dbReference type="SMART" id="SM00342">
    <property type="entry name" value="HTH_ARAC"/>
    <property type="match status" value="1"/>
</dbReference>
<dbReference type="Pfam" id="PF00072">
    <property type="entry name" value="Response_reg"/>
    <property type="match status" value="1"/>
</dbReference>
<dbReference type="PROSITE" id="PS00041">
    <property type="entry name" value="HTH_ARAC_FAMILY_1"/>
    <property type="match status" value="1"/>
</dbReference>
<sequence length="355" mass="41388">MKIIIVDDEKWTRETIKHFGEWNRLGINVIEEAANGEEGLKLIEKINPEIVITDMKMPGVDGMALLRIVAEKFPQIKLIIASGYNDFHYMRQAILSKANEYLLKPINREELNLALAKCTKEIEDSKKSSLNPFPFLNRDISAFIIKYKKTLASYLSELNANGFKQAIESFFDEFGKMEGINSDAFIKMDHEFIRLLEKEILKNDCTVLEVLEKKASLLTESASSLKALMNKHQELGNEYIATMIDLKSRKNRLNLEEIKEYIDRNYAEPHISLEVLANKFYVSKEYLSKAFKNKYCCNITEYIVRMRMEEAKRLLEENKLQIKSIARMVGYEDISYFYRVFKKYFKISPGEMRKG</sequence>
<dbReference type="InterPro" id="IPR011006">
    <property type="entry name" value="CheY-like_superfamily"/>
</dbReference>
<proteinExistence type="predicted"/>
<dbReference type="SMART" id="SM00448">
    <property type="entry name" value="REC"/>
    <property type="match status" value="1"/>
</dbReference>
<feature type="domain" description="Response regulatory" evidence="10">
    <location>
        <begin position="2"/>
        <end position="119"/>
    </location>
</feature>
<gene>
    <name evidence="11" type="ORF">CWS01_15360</name>
</gene>
<feature type="domain" description="HTH araC/xylS-type" evidence="9">
    <location>
        <begin position="256"/>
        <end position="355"/>
    </location>
</feature>
<dbReference type="RefSeq" id="WP_101178075.1">
    <property type="nucleotide sequence ID" value="NZ_PISE01000034.1"/>
</dbReference>
<dbReference type="GO" id="GO:0005737">
    <property type="term" value="C:cytoplasm"/>
    <property type="evidence" value="ECO:0007669"/>
    <property type="project" value="UniProtKB-SubCell"/>
</dbReference>
<keyword evidence="2" id="KW-0963">Cytoplasm</keyword>
<evidence type="ECO:0000256" key="6">
    <source>
        <dbReference type="ARBA" id="ARBA00023125"/>
    </source>
</evidence>
<dbReference type="Gene3D" id="3.40.50.2300">
    <property type="match status" value="1"/>
</dbReference>
<evidence type="ECO:0000256" key="3">
    <source>
        <dbReference type="ARBA" id="ARBA00022553"/>
    </source>
</evidence>
<feature type="modified residue" description="4-aspartylphosphate" evidence="8">
    <location>
        <position position="54"/>
    </location>
</feature>
<dbReference type="GO" id="GO:0000160">
    <property type="term" value="P:phosphorelay signal transduction system"/>
    <property type="evidence" value="ECO:0007669"/>
    <property type="project" value="UniProtKB-KW"/>
</dbReference>
<comment type="caution">
    <text evidence="11">The sequence shown here is derived from an EMBL/GenBank/DDBJ whole genome shotgun (WGS) entry which is preliminary data.</text>
</comment>
<dbReference type="AlphaFoldDB" id="A0A2N0YZU2"/>
<dbReference type="PANTHER" id="PTHR42713:SF3">
    <property type="entry name" value="TRANSCRIPTIONAL REGULATORY PROTEIN HPTR"/>
    <property type="match status" value="1"/>
</dbReference>
<evidence type="ECO:0000256" key="8">
    <source>
        <dbReference type="PROSITE-ProRule" id="PRU00169"/>
    </source>
</evidence>
<evidence type="ECO:0000256" key="7">
    <source>
        <dbReference type="ARBA" id="ARBA00023163"/>
    </source>
</evidence>
<dbReference type="Pfam" id="PF12833">
    <property type="entry name" value="HTH_18"/>
    <property type="match status" value="1"/>
</dbReference>
<evidence type="ECO:0000256" key="4">
    <source>
        <dbReference type="ARBA" id="ARBA00023012"/>
    </source>
</evidence>
<dbReference type="PROSITE" id="PS01124">
    <property type="entry name" value="HTH_ARAC_FAMILY_2"/>
    <property type="match status" value="1"/>
</dbReference>
<dbReference type="PROSITE" id="PS50110">
    <property type="entry name" value="RESPONSE_REGULATORY"/>
    <property type="match status" value="1"/>
</dbReference>
<dbReference type="OrthoDB" id="342399at2"/>
<evidence type="ECO:0000256" key="5">
    <source>
        <dbReference type="ARBA" id="ARBA00023015"/>
    </source>
</evidence>
<comment type="subcellular location">
    <subcellularLocation>
        <location evidence="1">Cytoplasm</location>
    </subcellularLocation>
</comment>
<evidence type="ECO:0000256" key="2">
    <source>
        <dbReference type="ARBA" id="ARBA00022490"/>
    </source>
</evidence>
<dbReference type="InterPro" id="IPR001789">
    <property type="entry name" value="Sig_transdc_resp-reg_receiver"/>
</dbReference>
<dbReference type="CDD" id="cd17536">
    <property type="entry name" value="REC_YesN-like"/>
    <property type="match status" value="1"/>
</dbReference>
<dbReference type="Gene3D" id="1.10.10.60">
    <property type="entry name" value="Homeodomain-like"/>
    <property type="match status" value="2"/>
</dbReference>
<dbReference type="PRINTS" id="PR00032">
    <property type="entry name" value="HTHARAC"/>
</dbReference>
<dbReference type="PANTHER" id="PTHR42713">
    <property type="entry name" value="HISTIDINE KINASE-RELATED"/>
    <property type="match status" value="1"/>
</dbReference>
<evidence type="ECO:0000259" key="10">
    <source>
        <dbReference type="PROSITE" id="PS50110"/>
    </source>
</evidence>
<keyword evidence="5" id="KW-0805">Transcription regulation</keyword>
<name>A0A2N0YZU2_9BACI</name>
<dbReference type="SUPFAM" id="SSF46689">
    <property type="entry name" value="Homeodomain-like"/>
    <property type="match status" value="1"/>
</dbReference>
<dbReference type="Proteomes" id="UP000233375">
    <property type="component" value="Unassembled WGS sequence"/>
</dbReference>
<dbReference type="GO" id="GO:0003700">
    <property type="term" value="F:DNA-binding transcription factor activity"/>
    <property type="evidence" value="ECO:0007669"/>
    <property type="project" value="InterPro"/>
</dbReference>
<keyword evidence="3 8" id="KW-0597">Phosphoprotein</keyword>
<accession>A0A2N0YZU2</accession>
<dbReference type="InterPro" id="IPR051552">
    <property type="entry name" value="HptR"/>
</dbReference>
<keyword evidence="7" id="KW-0804">Transcription</keyword>
<keyword evidence="12" id="KW-1185">Reference proteome</keyword>
<keyword evidence="6 11" id="KW-0238">DNA-binding</keyword>
<dbReference type="SUPFAM" id="SSF52172">
    <property type="entry name" value="CheY-like"/>
    <property type="match status" value="1"/>
</dbReference>
<dbReference type="EMBL" id="PISE01000034">
    <property type="protein sequence ID" value="PKG22778.1"/>
    <property type="molecule type" value="Genomic_DNA"/>
</dbReference>
<dbReference type="InterPro" id="IPR018060">
    <property type="entry name" value="HTH_AraC"/>
</dbReference>